<reference evidence="2 3" key="1">
    <citation type="journal article" date="2018" name="ISME J.">
        <title>Endosymbiont genomes yield clues of tubeworm success.</title>
        <authorList>
            <person name="Li Y."/>
            <person name="Liles M.R."/>
            <person name="Halanych K.M."/>
        </authorList>
    </citation>
    <scope>NUCLEOTIDE SEQUENCE [LARGE SCALE GENOMIC DNA]</scope>
    <source>
        <strain evidence="2">A1462</strain>
    </source>
</reference>
<feature type="region of interest" description="Disordered" evidence="1">
    <location>
        <begin position="210"/>
        <end position="238"/>
    </location>
</feature>
<gene>
    <name evidence="2" type="ORF">DIZ78_03735</name>
</gene>
<protein>
    <submittedName>
        <fullName evidence="2">Uncharacterized protein</fullName>
    </submittedName>
</protein>
<feature type="region of interest" description="Disordered" evidence="1">
    <location>
        <begin position="1"/>
        <end position="66"/>
    </location>
</feature>
<name>A0A370DRG6_9GAMM</name>
<comment type="caution">
    <text evidence="2">The sequence shown here is derived from an EMBL/GenBank/DDBJ whole genome shotgun (WGS) entry which is preliminary data.</text>
</comment>
<feature type="compositionally biased region" description="Polar residues" evidence="1">
    <location>
        <begin position="14"/>
        <end position="25"/>
    </location>
</feature>
<evidence type="ECO:0000313" key="3">
    <source>
        <dbReference type="Proteomes" id="UP000254771"/>
    </source>
</evidence>
<dbReference type="Proteomes" id="UP000254771">
    <property type="component" value="Unassembled WGS sequence"/>
</dbReference>
<dbReference type="AlphaFoldDB" id="A0A370DRG6"/>
<feature type="compositionally biased region" description="Low complexity" evidence="1">
    <location>
        <begin position="215"/>
        <end position="225"/>
    </location>
</feature>
<feature type="compositionally biased region" description="Basic and acidic residues" evidence="1">
    <location>
        <begin position="26"/>
        <end position="48"/>
    </location>
</feature>
<sequence>MDDKDNKRGFTGLSDLTSDVESISSKQHENHAESPGRAKSGINREPDSRQLPGEGNASDRKSVKSGSGGLFSGITKLLLAIPWQLYLVGGVAGYFYYQDTMEDREIDSFQGKIAYYLTRSADSNSVPRLVPGVLPVDLKTRTVDRMYFRLNDAYKPKSAADVSSVVGFKCSDEVVGSYSDGASGYQKSCDIYVIEVGNHTWSYVGNFTGSEPPNSKKGSGSKTGSHPAKDYLRKAGVM</sequence>
<dbReference type="EMBL" id="QFXE01000005">
    <property type="protein sequence ID" value="RDH87678.1"/>
    <property type="molecule type" value="Genomic_DNA"/>
</dbReference>
<organism evidence="2 3">
    <name type="scientific">endosymbiont of Escarpia spicata</name>
    <dbReference type="NCBI Taxonomy" id="2200908"/>
    <lineage>
        <taxon>Bacteria</taxon>
        <taxon>Pseudomonadati</taxon>
        <taxon>Pseudomonadota</taxon>
        <taxon>Gammaproteobacteria</taxon>
        <taxon>sulfur-oxidizing symbionts</taxon>
    </lineage>
</organism>
<evidence type="ECO:0000256" key="1">
    <source>
        <dbReference type="SAM" id="MobiDB-lite"/>
    </source>
</evidence>
<feature type="compositionally biased region" description="Basic and acidic residues" evidence="1">
    <location>
        <begin position="227"/>
        <end position="238"/>
    </location>
</feature>
<keyword evidence="3" id="KW-1185">Reference proteome</keyword>
<accession>A0A370DRG6</accession>
<proteinExistence type="predicted"/>
<evidence type="ECO:0000313" key="2">
    <source>
        <dbReference type="EMBL" id="RDH87678.1"/>
    </source>
</evidence>